<gene>
    <name evidence="1" type="ORF">GCM10012280_66120</name>
</gene>
<sequence length="179" mass="20117">MGILLAVSDLNVAYQENGSIVGSLRTKSDSDWLTVAGDVAEIFEDVEWALTPLSGRFSKAVRAPGNHELWTHPGDPVDLRGEKRYLRLVEFPLVRGPTDVLRYPEFAQWCGTEPTAGGHTRLCAVAVVYGHHPHFPRTTWYDGVRLEEVSIGCPREWKLWPDRSHPRRIPPRPDSGRAP</sequence>
<keyword evidence="2" id="KW-1185">Reference proteome</keyword>
<comment type="caution">
    <text evidence="1">The sequence shown here is derived from an EMBL/GenBank/DDBJ whole genome shotgun (WGS) entry which is preliminary data.</text>
</comment>
<evidence type="ECO:0008006" key="3">
    <source>
        <dbReference type="Google" id="ProtNLM"/>
    </source>
</evidence>
<proteinExistence type="predicted"/>
<name>A0A917ZYZ9_9ACTN</name>
<dbReference type="InterPro" id="IPR029052">
    <property type="entry name" value="Metallo-depent_PP-like"/>
</dbReference>
<evidence type="ECO:0000313" key="1">
    <source>
        <dbReference type="EMBL" id="GGO99507.1"/>
    </source>
</evidence>
<accession>A0A917ZYZ9</accession>
<dbReference type="PANTHER" id="PTHR36492:SF2">
    <property type="entry name" value="[ACYL-CARRIER-PROTEIN] PHOSPHODIESTERASE PPTH"/>
    <property type="match status" value="1"/>
</dbReference>
<evidence type="ECO:0000313" key="2">
    <source>
        <dbReference type="Proteomes" id="UP000641932"/>
    </source>
</evidence>
<dbReference type="InterPro" id="IPR052963">
    <property type="entry name" value="Pantetheine_PDE"/>
</dbReference>
<dbReference type="PANTHER" id="PTHR36492">
    <property type="match status" value="1"/>
</dbReference>
<organism evidence="1 2">
    <name type="scientific">Wenjunlia tyrosinilytica</name>
    <dbReference type="NCBI Taxonomy" id="1544741"/>
    <lineage>
        <taxon>Bacteria</taxon>
        <taxon>Bacillati</taxon>
        <taxon>Actinomycetota</taxon>
        <taxon>Actinomycetes</taxon>
        <taxon>Kitasatosporales</taxon>
        <taxon>Streptomycetaceae</taxon>
        <taxon>Wenjunlia</taxon>
    </lineage>
</organism>
<dbReference type="AlphaFoldDB" id="A0A917ZYZ9"/>
<reference evidence="1" key="1">
    <citation type="journal article" date="2014" name="Int. J. Syst. Evol. Microbiol.">
        <title>Complete genome sequence of Corynebacterium casei LMG S-19264T (=DSM 44701T), isolated from a smear-ripened cheese.</title>
        <authorList>
            <consortium name="US DOE Joint Genome Institute (JGI-PGF)"/>
            <person name="Walter F."/>
            <person name="Albersmeier A."/>
            <person name="Kalinowski J."/>
            <person name="Ruckert C."/>
        </authorList>
    </citation>
    <scope>NUCLEOTIDE SEQUENCE</scope>
    <source>
        <strain evidence="1">CGMCC 4.7201</strain>
    </source>
</reference>
<dbReference type="EMBL" id="BMMS01000046">
    <property type="protein sequence ID" value="GGO99507.1"/>
    <property type="molecule type" value="Genomic_DNA"/>
</dbReference>
<protein>
    <recommendedName>
        <fullName evidence="3">Metallophosphoesterase</fullName>
    </recommendedName>
</protein>
<dbReference type="Proteomes" id="UP000641932">
    <property type="component" value="Unassembled WGS sequence"/>
</dbReference>
<dbReference type="SUPFAM" id="SSF56300">
    <property type="entry name" value="Metallo-dependent phosphatases"/>
    <property type="match status" value="1"/>
</dbReference>
<reference evidence="1" key="2">
    <citation type="submission" date="2020-09" db="EMBL/GenBank/DDBJ databases">
        <authorList>
            <person name="Sun Q."/>
            <person name="Zhou Y."/>
        </authorList>
    </citation>
    <scope>NUCLEOTIDE SEQUENCE</scope>
    <source>
        <strain evidence="1">CGMCC 4.7201</strain>
    </source>
</reference>